<name>C0BR03_BIFPS</name>
<dbReference type="EMBL" id="ABXX02000001">
    <property type="protein sequence ID" value="EEG71916.1"/>
    <property type="molecule type" value="Genomic_DNA"/>
</dbReference>
<gene>
    <name evidence="1" type="ORF">BIFPSEUDO_02808</name>
</gene>
<dbReference type="AlphaFoldDB" id="C0BR03"/>
<dbReference type="Proteomes" id="UP000003875">
    <property type="component" value="Unassembled WGS sequence"/>
</dbReference>
<reference evidence="1 2" key="2">
    <citation type="submission" date="2009-02" db="EMBL/GenBank/DDBJ databases">
        <authorList>
            <person name="Fulton L."/>
            <person name="Clifton S."/>
            <person name="Fulton B."/>
            <person name="Xu J."/>
            <person name="Minx P."/>
            <person name="Pepin K.H."/>
            <person name="Johnson M."/>
            <person name="Bhonagiri V."/>
            <person name="Nash W.E."/>
            <person name="Mardis E.R."/>
            <person name="Wilson R.K."/>
        </authorList>
    </citation>
    <scope>NUCLEOTIDE SEQUENCE [LARGE SCALE GENOMIC DNA]</scope>
    <source>
        <strain evidence="1 2">DSM 20438</strain>
    </source>
</reference>
<evidence type="ECO:0000313" key="1">
    <source>
        <dbReference type="EMBL" id="EEG71916.1"/>
    </source>
</evidence>
<reference evidence="1 2" key="1">
    <citation type="submission" date="2009-02" db="EMBL/GenBank/DDBJ databases">
        <title>Draft genome sequence of Bifidobacterium pseudocatenulatum (DSM 20438).</title>
        <authorList>
            <person name="Sudarsanam P."/>
            <person name="Ley R."/>
            <person name="Guruge J."/>
            <person name="Turnbaugh P.J."/>
            <person name="Mahowald M."/>
            <person name="Liep D."/>
            <person name="Gordon J."/>
        </authorList>
    </citation>
    <scope>NUCLEOTIDE SEQUENCE [LARGE SCALE GENOMIC DNA]</scope>
    <source>
        <strain evidence="1 2">DSM 20438</strain>
    </source>
</reference>
<accession>C0BR03</accession>
<proteinExistence type="predicted"/>
<sequence>MPVYEILACNAHITYAPSSLQIMSKSPRLWHISPYVPTKSLKIQIFFQLFP</sequence>
<protein>
    <submittedName>
        <fullName evidence="1">Uncharacterized protein</fullName>
    </submittedName>
</protein>
<evidence type="ECO:0000313" key="2">
    <source>
        <dbReference type="Proteomes" id="UP000003875"/>
    </source>
</evidence>
<organism evidence="1 2">
    <name type="scientific">Bifidobacterium pseudocatenulatum DSM 20438 = JCM 1200 = LMG 10505</name>
    <dbReference type="NCBI Taxonomy" id="547043"/>
    <lineage>
        <taxon>Bacteria</taxon>
        <taxon>Bacillati</taxon>
        <taxon>Actinomycetota</taxon>
        <taxon>Actinomycetes</taxon>
        <taxon>Bifidobacteriales</taxon>
        <taxon>Bifidobacteriaceae</taxon>
        <taxon>Bifidobacterium</taxon>
    </lineage>
</organism>
<comment type="caution">
    <text evidence="1">The sequence shown here is derived from an EMBL/GenBank/DDBJ whole genome shotgun (WGS) entry which is preliminary data.</text>
</comment>